<feature type="region of interest" description="Disordered" evidence="12">
    <location>
        <begin position="577"/>
        <end position="608"/>
    </location>
</feature>
<dbReference type="NCBIfam" id="NF003958">
    <property type="entry name" value="PRK05454.2-1"/>
    <property type="match status" value="1"/>
</dbReference>
<protein>
    <recommendedName>
        <fullName evidence="4">Glucans biosynthesis glucosyltransferase H</fullName>
    </recommendedName>
</protein>
<evidence type="ECO:0000256" key="9">
    <source>
        <dbReference type="ARBA" id="ARBA00022692"/>
    </source>
</evidence>
<reference evidence="15 16" key="1">
    <citation type="submission" date="2024-02" db="EMBL/GenBank/DDBJ databases">
        <title>New especies of Spiribacter isolated from saline water.</title>
        <authorList>
            <person name="Leon M.J."/>
            <person name="De La Haba R."/>
            <person name="Sanchez-Porro C."/>
            <person name="Ventosa A."/>
        </authorList>
    </citation>
    <scope>NUCLEOTIDE SEQUENCE [LARGE SCALE GENOMIC DNA]</scope>
    <source>
        <strain evidence="16">ag22IC4-189</strain>
    </source>
</reference>
<evidence type="ECO:0000256" key="8">
    <source>
        <dbReference type="ARBA" id="ARBA00022679"/>
    </source>
</evidence>
<evidence type="ECO:0000313" key="15">
    <source>
        <dbReference type="EMBL" id="MEX0430237.1"/>
    </source>
</evidence>
<evidence type="ECO:0000256" key="4">
    <source>
        <dbReference type="ARBA" id="ARBA00020585"/>
    </source>
</evidence>
<dbReference type="Gene3D" id="3.90.550.10">
    <property type="entry name" value="Spore Coat Polysaccharide Biosynthesis Protein SpsA, Chain A"/>
    <property type="match status" value="1"/>
</dbReference>
<keyword evidence="8 15" id="KW-0808">Transferase</keyword>
<feature type="transmembrane region" description="Helical" evidence="13">
    <location>
        <begin position="502"/>
        <end position="521"/>
    </location>
</feature>
<dbReference type="PANTHER" id="PTHR43867:SF5">
    <property type="entry name" value="GLUCANS BIOSYNTHESIS GLUCOSYLTRANSFERASE H"/>
    <property type="match status" value="1"/>
</dbReference>
<dbReference type="PANTHER" id="PTHR43867">
    <property type="entry name" value="CELLULOSE SYNTHASE CATALYTIC SUBUNIT A [UDP-FORMING]"/>
    <property type="match status" value="1"/>
</dbReference>
<keyword evidence="7 15" id="KW-0328">Glycosyltransferase</keyword>
<dbReference type="GO" id="GO:0016757">
    <property type="term" value="F:glycosyltransferase activity"/>
    <property type="evidence" value="ECO:0007669"/>
    <property type="project" value="UniProtKB-KW"/>
</dbReference>
<dbReference type="Pfam" id="PF13632">
    <property type="entry name" value="Glyco_trans_2_3"/>
    <property type="match status" value="1"/>
</dbReference>
<evidence type="ECO:0000256" key="1">
    <source>
        <dbReference type="ARBA" id="ARBA00004429"/>
    </source>
</evidence>
<gene>
    <name evidence="15" type="primary">mdoH</name>
    <name evidence="15" type="ORF">V6X30_02320</name>
</gene>
<evidence type="ECO:0000256" key="3">
    <source>
        <dbReference type="ARBA" id="ARBA00009337"/>
    </source>
</evidence>
<evidence type="ECO:0000256" key="13">
    <source>
        <dbReference type="SAM" id="Phobius"/>
    </source>
</evidence>
<dbReference type="InterPro" id="IPR001173">
    <property type="entry name" value="Glyco_trans_2-like"/>
</dbReference>
<evidence type="ECO:0000256" key="5">
    <source>
        <dbReference type="ARBA" id="ARBA00022475"/>
    </source>
</evidence>
<evidence type="ECO:0000256" key="12">
    <source>
        <dbReference type="SAM" id="MobiDB-lite"/>
    </source>
</evidence>
<comment type="subcellular location">
    <subcellularLocation>
        <location evidence="1">Cell inner membrane</location>
        <topology evidence="1">Multi-pass membrane protein</topology>
    </subcellularLocation>
</comment>
<feature type="transmembrane region" description="Helical" evidence="13">
    <location>
        <begin position="527"/>
        <end position="545"/>
    </location>
</feature>
<dbReference type="InterPro" id="IPR029044">
    <property type="entry name" value="Nucleotide-diphossugar_trans"/>
</dbReference>
<dbReference type="RefSeq" id="WP_367983032.1">
    <property type="nucleotide sequence ID" value="NZ_JBAKFF010000001.1"/>
</dbReference>
<accession>A0ABV3T4V2</accession>
<feature type="transmembrane region" description="Helical" evidence="13">
    <location>
        <begin position="371"/>
        <end position="397"/>
    </location>
</feature>
<dbReference type="EMBL" id="JBAKFF010000001">
    <property type="protein sequence ID" value="MEX0430237.1"/>
    <property type="molecule type" value="Genomic_DNA"/>
</dbReference>
<dbReference type="Proteomes" id="UP001556637">
    <property type="component" value="Unassembled WGS sequence"/>
</dbReference>
<keyword evidence="5" id="KW-1003">Cell membrane</keyword>
<name>A0ABV3T4V2_9GAMM</name>
<keyword evidence="6" id="KW-0997">Cell inner membrane</keyword>
<sequence length="608" mass="66270">MTHSSWHLTQPGLPLRRLALALLVLATASAGVHAFWRLLAPGGVQPLEWAVLILFSITFTTSCVAFWTMIAGILLRLAGRHPVTLSRRDPDPAEAPPLARTALVMPAYNEDMAGVVHCLTATWRSLQQTGESEYFDCYLLSDSSDPAQLAREHEAVTRLRARFGDTLRLFYRARERNTGRKPGNIRDFCERWGAHYDYMIVLDADSRMTGEAILALVRRMQANPQAGILQTVPLPVGQRTILGRFQQLAASLHARHIANGLAFWQGNSTNYWGHNAIVRIADFQACCGLSTLPGKPPLGGDIMSHDYVEAGLMRRHGRGVYVLPELGGSFEGMPGNFVDDLKRERRWCQGNLQHLRLLPGRGWRPVTRLNFLLGGLAYVNAPLWLLMIAAGVLDAIFSPDAGRWVAAAASPAQPLVPLLGLSLLVLFGPRVLGVVVTAASREGAGRRLALLRGGFLELGFGILRSPLMMVLYTGFILRLLAGRPAGWDTGVRGRRQIEAMQAWRLGWPIALATAAVAAVVATTAPALLPWLAPALAGPLLFPLFLQLTSLTAPAWLPATPAEAQGHVPMNRHAVTAAPQAASLHEARPPAENYRPMPLQPLSWRPGSA</sequence>
<evidence type="ECO:0000256" key="10">
    <source>
        <dbReference type="ARBA" id="ARBA00022989"/>
    </source>
</evidence>
<organism evidence="15 16">
    <name type="scientific">Spiribacter insolitus</name>
    <dbReference type="NCBI Taxonomy" id="3122417"/>
    <lineage>
        <taxon>Bacteria</taxon>
        <taxon>Pseudomonadati</taxon>
        <taxon>Pseudomonadota</taxon>
        <taxon>Gammaproteobacteria</taxon>
        <taxon>Chromatiales</taxon>
        <taxon>Ectothiorhodospiraceae</taxon>
        <taxon>Spiribacter</taxon>
    </lineage>
</organism>
<proteinExistence type="inferred from homology"/>
<feature type="transmembrane region" description="Helical" evidence="13">
    <location>
        <begin position="50"/>
        <end position="78"/>
    </location>
</feature>
<comment type="pathway">
    <text evidence="2">Glycan metabolism; osmoregulated periplasmic glucan (OPG) biosynthesis.</text>
</comment>
<dbReference type="InterPro" id="IPR050321">
    <property type="entry name" value="Glycosyltr_2/OpgH_subfam"/>
</dbReference>
<keyword evidence="16" id="KW-1185">Reference proteome</keyword>
<keyword evidence="9 13" id="KW-0812">Transmembrane</keyword>
<evidence type="ECO:0000256" key="2">
    <source>
        <dbReference type="ARBA" id="ARBA00005001"/>
    </source>
</evidence>
<evidence type="ECO:0000259" key="14">
    <source>
        <dbReference type="Pfam" id="PF13632"/>
    </source>
</evidence>
<keyword evidence="11 13" id="KW-0472">Membrane</keyword>
<comment type="caution">
    <text evidence="15">The sequence shown here is derived from an EMBL/GenBank/DDBJ whole genome shotgun (WGS) entry which is preliminary data.</text>
</comment>
<feature type="domain" description="Glycosyltransferase 2-like" evidence="14">
    <location>
        <begin position="200"/>
        <end position="392"/>
    </location>
</feature>
<evidence type="ECO:0000256" key="7">
    <source>
        <dbReference type="ARBA" id="ARBA00022676"/>
    </source>
</evidence>
<dbReference type="NCBIfam" id="NF003962">
    <property type="entry name" value="PRK05454.2-5"/>
    <property type="match status" value="1"/>
</dbReference>
<evidence type="ECO:0000256" key="6">
    <source>
        <dbReference type="ARBA" id="ARBA00022519"/>
    </source>
</evidence>
<evidence type="ECO:0000313" key="16">
    <source>
        <dbReference type="Proteomes" id="UP001556637"/>
    </source>
</evidence>
<dbReference type="SUPFAM" id="SSF53448">
    <property type="entry name" value="Nucleotide-diphospho-sugar transferases"/>
    <property type="match status" value="1"/>
</dbReference>
<keyword evidence="10 13" id="KW-1133">Transmembrane helix</keyword>
<comment type="similarity">
    <text evidence="3">Belongs to the glycosyltransferase 2 family. OpgH subfamily.</text>
</comment>
<evidence type="ECO:0000256" key="11">
    <source>
        <dbReference type="ARBA" id="ARBA00023136"/>
    </source>
</evidence>